<organism evidence="2 3">
    <name type="scientific">Burkholderia pseudomallei (strain 1106a)</name>
    <dbReference type="NCBI Taxonomy" id="357348"/>
    <lineage>
        <taxon>Bacteria</taxon>
        <taxon>Pseudomonadati</taxon>
        <taxon>Pseudomonadota</taxon>
        <taxon>Betaproteobacteria</taxon>
        <taxon>Burkholderiales</taxon>
        <taxon>Burkholderiaceae</taxon>
        <taxon>Burkholderia</taxon>
        <taxon>pseudomallei group</taxon>
    </lineage>
</organism>
<gene>
    <name evidence="2" type="ordered locus">BURPS1106A_A0886</name>
</gene>
<sequence length="42" mass="5004">MPRQRRYGNDMRLRGTTQPNSVWSDDFVPDRLVDGRTLKVLR</sequence>
<evidence type="ECO:0000313" key="2">
    <source>
        <dbReference type="EMBL" id="ABN92666.1"/>
    </source>
</evidence>
<feature type="region of interest" description="Disordered" evidence="1">
    <location>
        <begin position="1"/>
        <end position="20"/>
    </location>
</feature>
<dbReference type="Proteomes" id="UP000006738">
    <property type="component" value="Chromosome II"/>
</dbReference>
<dbReference type="KEGG" id="bpl:BURPS1106A_A0886"/>
<dbReference type="HOGENOM" id="CLU_3248418_0_0_4"/>
<evidence type="ECO:0000313" key="3">
    <source>
        <dbReference type="Proteomes" id="UP000006738"/>
    </source>
</evidence>
<dbReference type="EMBL" id="CP000573">
    <property type="protein sequence ID" value="ABN92666.1"/>
    <property type="molecule type" value="Genomic_DNA"/>
</dbReference>
<reference evidence="3" key="1">
    <citation type="submission" date="2007-02" db="EMBL/GenBank/DDBJ databases">
        <authorList>
            <person name="DeShazer D."/>
            <person name="Woods D.E."/>
            <person name="Nierman W.C."/>
        </authorList>
    </citation>
    <scope>NUCLEOTIDE SEQUENCE [LARGE SCALE GENOMIC DNA]</scope>
    <source>
        <strain evidence="3">1106a</strain>
    </source>
</reference>
<accession>A3P3L2</accession>
<protein>
    <submittedName>
        <fullName evidence="2">Integrase, catalytic domain</fullName>
    </submittedName>
</protein>
<name>A3P3L2_BURP0</name>
<dbReference type="AlphaFoldDB" id="A3P3L2"/>
<evidence type="ECO:0000256" key="1">
    <source>
        <dbReference type="SAM" id="MobiDB-lite"/>
    </source>
</evidence>
<proteinExistence type="predicted"/>